<reference evidence="3 4" key="1">
    <citation type="submission" date="2019-06" db="EMBL/GenBank/DDBJ databases">
        <title>Genomic insights into carbon and energy metabolism of Deferribacter autotrophicus revealed new metabolic traits in the phylum Deferribacteres.</title>
        <authorList>
            <person name="Slobodkin A.I."/>
            <person name="Slobodkina G.B."/>
            <person name="Allioux M."/>
            <person name="Alain K."/>
            <person name="Jebbar M."/>
            <person name="Shadrin V."/>
            <person name="Kublanov I.V."/>
            <person name="Toshchakov S.V."/>
            <person name="Bonch-Osmolovskaya E.A."/>
        </authorList>
    </citation>
    <scope>NUCLEOTIDE SEQUENCE [LARGE SCALE GENOMIC DNA]</scope>
    <source>
        <strain evidence="3 4">SL50</strain>
    </source>
</reference>
<dbReference type="InterPro" id="IPR015077">
    <property type="entry name" value="DUF1858"/>
</dbReference>
<sequence length="400" mass="45703">MKPDIKIKDLLQKKPKAVNFFKSIGFKNIEKENSPLRLLTLNSLANMKKINVDTLISQLEEYLEIEENKADITLLEQNKKGDITIAGVLPCPVRIPLLEKINEKIEEFELSKNHQVNINLESASKGLEWMKEIIDFDNPDTIPDISISAGFEFFLYEKSKKLIKKGFFEDVVPTPLNSDFEDINLKDPYNALSVFSVVPAIFMVNLEELNGREIPKSWKDLIFGDYENLVSIPVGDFDLFNSILIHIYADYGEEGIERLQKIMFTGLHPTVAVKTQQMKNSQKPAVTVMPYFFSRMVGNLQTVKIIWPEDGAIISPIFALVRKDKKDKIKPLTDALISKEVGEILSHRGLFPSLNPEVKNTLIEPGNFKWVGWNYLFENNVEELIIRLNKRFESLAGVVK</sequence>
<dbReference type="GO" id="GO:0030288">
    <property type="term" value="C:outer membrane-bounded periplasmic space"/>
    <property type="evidence" value="ECO:0007669"/>
    <property type="project" value="TreeGrafter"/>
</dbReference>
<dbReference type="Gene3D" id="1.10.3910.10">
    <property type="entry name" value="SP0561-like"/>
    <property type="match status" value="1"/>
</dbReference>
<proteinExistence type="predicted"/>
<protein>
    <submittedName>
        <fullName evidence="3">ABC transporter substrate-binding protein</fullName>
    </submittedName>
</protein>
<evidence type="ECO:0000256" key="1">
    <source>
        <dbReference type="ARBA" id="ARBA00022729"/>
    </source>
</evidence>
<dbReference type="SUPFAM" id="SSF140683">
    <property type="entry name" value="SP0561-like"/>
    <property type="match status" value="1"/>
</dbReference>
<organism evidence="3 4">
    <name type="scientific">Deferribacter autotrophicus</name>
    <dbReference type="NCBI Taxonomy" id="500465"/>
    <lineage>
        <taxon>Bacteria</taxon>
        <taxon>Pseudomonadati</taxon>
        <taxon>Deferribacterota</taxon>
        <taxon>Deferribacteres</taxon>
        <taxon>Deferribacterales</taxon>
        <taxon>Deferribacteraceae</taxon>
        <taxon>Deferribacter</taxon>
    </lineage>
</organism>
<dbReference type="GO" id="GO:0015888">
    <property type="term" value="P:thiamine transport"/>
    <property type="evidence" value="ECO:0007669"/>
    <property type="project" value="TreeGrafter"/>
</dbReference>
<dbReference type="Pfam" id="PF08984">
    <property type="entry name" value="DUF1858"/>
    <property type="match status" value="1"/>
</dbReference>
<dbReference type="PANTHER" id="PTHR30006:SF2">
    <property type="entry name" value="ABC TRANSPORTER SUBSTRATE-BINDING PROTEIN"/>
    <property type="match status" value="1"/>
</dbReference>
<evidence type="ECO:0000313" key="4">
    <source>
        <dbReference type="Proteomes" id="UP000322876"/>
    </source>
</evidence>
<dbReference type="RefSeq" id="WP_149267417.1">
    <property type="nucleotide sequence ID" value="NZ_VFJB01000010.1"/>
</dbReference>
<dbReference type="PANTHER" id="PTHR30006">
    <property type="entry name" value="THIAMINE-BINDING PERIPLASMIC PROTEIN-RELATED"/>
    <property type="match status" value="1"/>
</dbReference>
<dbReference type="AlphaFoldDB" id="A0A5A8F0J8"/>
<keyword evidence="1" id="KW-0732">Signal</keyword>
<feature type="domain" description="DUF1858" evidence="2">
    <location>
        <begin position="3"/>
        <end position="56"/>
    </location>
</feature>
<dbReference type="Gene3D" id="3.40.190.10">
    <property type="entry name" value="Periplasmic binding protein-like II"/>
    <property type="match status" value="2"/>
</dbReference>
<dbReference type="EMBL" id="VFJB01000010">
    <property type="protein sequence ID" value="KAA0256837.1"/>
    <property type="molecule type" value="Genomic_DNA"/>
</dbReference>
<evidence type="ECO:0000313" key="3">
    <source>
        <dbReference type="EMBL" id="KAA0256837.1"/>
    </source>
</evidence>
<accession>A0A5A8F0J8</accession>
<dbReference type="SUPFAM" id="SSF53850">
    <property type="entry name" value="Periplasmic binding protein-like II"/>
    <property type="match status" value="1"/>
</dbReference>
<gene>
    <name evidence="3" type="ORF">FHQ18_11955</name>
</gene>
<dbReference type="InterPro" id="IPR038062">
    <property type="entry name" value="ScdA-like_N_sf"/>
</dbReference>
<comment type="caution">
    <text evidence="3">The sequence shown here is derived from an EMBL/GenBank/DDBJ whole genome shotgun (WGS) entry which is preliminary data.</text>
</comment>
<keyword evidence="4" id="KW-1185">Reference proteome</keyword>
<dbReference type="GO" id="GO:0030975">
    <property type="term" value="F:thiamine binding"/>
    <property type="evidence" value="ECO:0007669"/>
    <property type="project" value="TreeGrafter"/>
</dbReference>
<dbReference type="Proteomes" id="UP000322876">
    <property type="component" value="Unassembled WGS sequence"/>
</dbReference>
<dbReference type="OrthoDB" id="9766989at2"/>
<name>A0A5A8F0J8_9BACT</name>
<dbReference type="GO" id="GO:0030976">
    <property type="term" value="F:thiamine pyrophosphate binding"/>
    <property type="evidence" value="ECO:0007669"/>
    <property type="project" value="TreeGrafter"/>
</dbReference>
<dbReference type="Pfam" id="PF13343">
    <property type="entry name" value="SBP_bac_6"/>
    <property type="match status" value="1"/>
</dbReference>
<evidence type="ECO:0000259" key="2">
    <source>
        <dbReference type="Pfam" id="PF08984"/>
    </source>
</evidence>